<evidence type="ECO:0000313" key="2">
    <source>
        <dbReference type="Proteomes" id="UP000616769"/>
    </source>
</evidence>
<sequence length="477" mass="55369">MTQIDFKSFITTVMMLIAIVLKQIDQTLGLVCPPNDLIAPCKCANYLNLIECSNITDDGSLRRIFQNLRQELDRDNSRLIYDEFKLVQSQLEIIGGEKKAEKPSPSSNDDIFAGIGFRRISLNRNSRLKRIEPETFASSFNITNEIIIEDNELLGQDRDDCVVLFDGLNRFTGLNTLHLTDNGVSVIPENAFNRQQPALRELFLTDNRIERIENNAFIGLSSLQMINLDGNLIEHLASRSLELPVDDQNESTDRLRFEQKPLKLFLRSNRLQTDSFPLTIFASLQRRSYLNLNLNNLTKLPQIIFQSFFKHRSLLSIAKNPLQCDCDFLWMMEQNFLYNSSDPKRDYLLRDYQCMIGIDDDGNQELIEEVNRNDFEHCPSEANNRPFRDCITKASNRFEEIECIESYRSQFSYNHKPRYKSTQLNRSIPKYYLDSPLIFILIIVIVQFYCHFHLCSFQCCQSLSLTATMVCLGSRKF</sequence>
<accession>A0A132AE19</accession>
<protein>
    <submittedName>
        <fullName evidence="1">Slit protein-like protein 4</fullName>
    </submittedName>
</protein>
<proteinExistence type="predicted"/>
<name>A0A132AE19_SARSC</name>
<reference evidence="1 2" key="1">
    <citation type="journal article" date="2015" name="Parasit. Vectors">
        <title>Draft genome of the scabies mite.</title>
        <authorList>
            <person name="Rider S.D.Jr."/>
            <person name="Morgan M.S."/>
            <person name="Arlian L.G."/>
        </authorList>
    </citation>
    <scope>NUCLEOTIDE SEQUENCE [LARGE SCALE GENOMIC DNA]</scope>
    <source>
        <strain evidence="1">Arlian Lab</strain>
    </source>
</reference>
<dbReference type="Proteomes" id="UP000616769">
    <property type="component" value="Unassembled WGS sequence"/>
</dbReference>
<gene>
    <name evidence="1" type="ORF">QR98_0077690</name>
</gene>
<organism evidence="1 2">
    <name type="scientific">Sarcoptes scabiei</name>
    <name type="common">Itch mite</name>
    <name type="synonym">Acarus scabiei</name>
    <dbReference type="NCBI Taxonomy" id="52283"/>
    <lineage>
        <taxon>Eukaryota</taxon>
        <taxon>Metazoa</taxon>
        <taxon>Ecdysozoa</taxon>
        <taxon>Arthropoda</taxon>
        <taxon>Chelicerata</taxon>
        <taxon>Arachnida</taxon>
        <taxon>Acari</taxon>
        <taxon>Acariformes</taxon>
        <taxon>Sarcoptiformes</taxon>
        <taxon>Astigmata</taxon>
        <taxon>Psoroptidia</taxon>
        <taxon>Sarcoptoidea</taxon>
        <taxon>Sarcoptidae</taxon>
        <taxon>Sarcoptinae</taxon>
        <taxon>Sarcoptes</taxon>
    </lineage>
</organism>
<dbReference type="InterPro" id="IPR003591">
    <property type="entry name" value="Leu-rich_rpt_typical-subtyp"/>
</dbReference>
<dbReference type="InterPro" id="IPR001611">
    <property type="entry name" value="Leu-rich_rpt"/>
</dbReference>
<dbReference type="PANTHER" id="PTHR24366">
    <property type="entry name" value="IG(IMMUNOGLOBULIN) AND LRR(LEUCINE RICH REPEAT) DOMAINS"/>
    <property type="match status" value="1"/>
</dbReference>
<dbReference type="InterPro" id="IPR032675">
    <property type="entry name" value="LRR_dom_sf"/>
</dbReference>
<dbReference type="SMART" id="SM00369">
    <property type="entry name" value="LRR_TYP"/>
    <property type="match status" value="4"/>
</dbReference>
<comment type="caution">
    <text evidence="1">The sequence shown here is derived from an EMBL/GenBank/DDBJ whole genome shotgun (WGS) entry which is preliminary data.</text>
</comment>
<dbReference type="SUPFAM" id="SSF52058">
    <property type="entry name" value="L domain-like"/>
    <property type="match status" value="1"/>
</dbReference>
<dbReference type="PANTHER" id="PTHR24366:SF96">
    <property type="entry name" value="LEUCINE RICH REPEAT CONTAINING 53"/>
    <property type="match status" value="1"/>
</dbReference>
<evidence type="ECO:0000313" key="1">
    <source>
        <dbReference type="EMBL" id="KPM09236.1"/>
    </source>
</evidence>
<dbReference type="Pfam" id="PF13855">
    <property type="entry name" value="LRR_8"/>
    <property type="match status" value="1"/>
</dbReference>
<dbReference type="EMBL" id="JXLN01013303">
    <property type="protein sequence ID" value="KPM09236.1"/>
    <property type="molecule type" value="Genomic_DNA"/>
</dbReference>
<dbReference type="Gene3D" id="3.80.10.10">
    <property type="entry name" value="Ribonuclease Inhibitor"/>
    <property type="match status" value="1"/>
</dbReference>
<dbReference type="OrthoDB" id="6500570at2759"/>
<dbReference type="PROSITE" id="PS51450">
    <property type="entry name" value="LRR"/>
    <property type="match status" value="1"/>
</dbReference>
<dbReference type="AlphaFoldDB" id="A0A132AE19"/>
<dbReference type="VEuPathDB" id="VectorBase:SSCA004603"/>